<name>A0A328THI0_9GAMM</name>
<accession>A0A328THI0</accession>
<evidence type="ECO:0000313" key="2">
    <source>
        <dbReference type="Proteomes" id="UP000244334"/>
    </source>
</evidence>
<organism evidence="1 2">
    <name type="scientific">Candidatus Erwinia dacicola</name>
    <dbReference type="NCBI Taxonomy" id="252393"/>
    <lineage>
        <taxon>Bacteria</taxon>
        <taxon>Pseudomonadati</taxon>
        <taxon>Pseudomonadota</taxon>
        <taxon>Gammaproteobacteria</taxon>
        <taxon>Enterobacterales</taxon>
        <taxon>Erwiniaceae</taxon>
        <taxon>Erwinia</taxon>
    </lineage>
</organism>
<dbReference type="Proteomes" id="UP000244334">
    <property type="component" value="Unassembled WGS sequence"/>
</dbReference>
<evidence type="ECO:0000313" key="1">
    <source>
        <dbReference type="EMBL" id="RAP70057.1"/>
    </source>
</evidence>
<reference evidence="1" key="1">
    <citation type="submission" date="2018-04" db="EMBL/GenBank/DDBJ databases">
        <title>Genomes of the Obligate Erwinia dacicola and Facultative Enterobacter sp. OLF Endosymbionts of the Olive Fruit fly, Bactrocera oleae.</title>
        <authorList>
            <person name="Estes A.M."/>
            <person name="Hearn D.J."/>
            <person name="Agarwal S."/>
            <person name="Pierson E.A."/>
            <person name="Dunning-Hotopp J.C."/>
        </authorList>
    </citation>
    <scope>NUCLEOTIDE SEQUENCE [LARGE SCALE GENOMIC DNA]</scope>
    <source>
        <strain evidence="1">Oroville</strain>
    </source>
</reference>
<comment type="caution">
    <text evidence="1">The sequence shown here is derived from an EMBL/GenBank/DDBJ whole genome shotgun (WGS) entry which is preliminary data.</text>
</comment>
<dbReference type="EMBL" id="LJAM02000479">
    <property type="protein sequence ID" value="RAP70057.1"/>
    <property type="molecule type" value="Genomic_DNA"/>
</dbReference>
<proteinExistence type="predicted"/>
<protein>
    <submittedName>
        <fullName evidence="1">Uncharacterized protein</fullName>
    </submittedName>
</protein>
<keyword evidence="2" id="KW-1185">Reference proteome</keyword>
<sequence>KNGIEAYPYNPCCIVASGTVHRPINDGLMGFWFSSVVAIAELEGLQALVTAIELRP</sequence>
<dbReference type="AlphaFoldDB" id="A0A328THI0"/>
<gene>
    <name evidence="1" type="ORF">ACZ87_03147</name>
</gene>
<feature type="non-terminal residue" evidence="1">
    <location>
        <position position="1"/>
    </location>
</feature>